<dbReference type="PANTHER" id="PTHR33136:SF6">
    <property type="entry name" value="PROTEIN RALF-LIKE 34"/>
    <property type="match status" value="1"/>
</dbReference>
<dbReference type="InterPro" id="IPR008801">
    <property type="entry name" value="RALF"/>
</dbReference>
<feature type="signal peptide" evidence="5">
    <location>
        <begin position="1"/>
        <end position="22"/>
    </location>
</feature>
<reference evidence="6" key="1">
    <citation type="submission" date="2015-03" db="EMBL/GenBank/DDBJ databases">
        <title>A transcriptome of Araucaria cunninghamii, an australian fine timber species.</title>
        <authorList>
            <person name="Jing Yi C.J.Y."/>
            <person name="Yin San L.Y.S."/>
            <person name="Abdul Karim S.S."/>
            <person name="Wan Azmi N.N."/>
            <person name="Hercus R.R."/>
            <person name="Croft L.L."/>
        </authorList>
    </citation>
    <scope>NUCLEOTIDE SEQUENCE</scope>
    <source>
        <strain evidence="6">MI0301</strain>
        <tissue evidence="6">Leaf</tissue>
    </source>
</reference>
<keyword evidence="3 5" id="KW-0732">Signal</keyword>
<proteinExistence type="inferred from homology"/>
<keyword evidence="4" id="KW-1015">Disulfide bond</keyword>
<comment type="similarity">
    <text evidence="1">Belongs to the plant rapid alkalinization factor (RALF) family.</text>
</comment>
<evidence type="ECO:0000256" key="2">
    <source>
        <dbReference type="ARBA" id="ARBA00022702"/>
    </source>
</evidence>
<evidence type="ECO:0000256" key="3">
    <source>
        <dbReference type="ARBA" id="ARBA00022729"/>
    </source>
</evidence>
<keyword evidence="2" id="KW-0372">Hormone</keyword>
<accession>A0A0D6R5Z3</accession>
<evidence type="ECO:0000256" key="4">
    <source>
        <dbReference type="ARBA" id="ARBA00023157"/>
    </source>
</evidence>
<dbReference type="GO" id="GO:0005179">
    <property type="term" value="F:hormone activity"/>
    <property type="evidence" value="ECO:0007669"/>
    <property type="project" value="UniProtKB-KW"/>
</dbReference>
<dbReference type="Pfam" id="PF05498">
    <property type="entry name" value="RALF"/>
    <property type="match status" value="1"/>
</dbReference>
<name>A0A0D6R5Z3_ARACU</name>
<sequence length="115" mass="12950">MERQRLLPVVAVFLCLVLGAKSWQGFVTSSLHGMEALTIAAQQAVYGDLEGFRRERVLQMKKGNTISYDSLRKDFTPCAPQTGQAYYSNCKNNPTAVNSYKMDCTKFNRCARDTK</sequence>
<feature type="chain" id="PRO_5002311496" evidence="5">
    <location>
        <begin position="23"/>
        <end position="115"/>
    </location>
</feature>
<protein>
    <submittedName>
        <fullName evidence="6">Uncharacterized protein</fullName>
    </submittedName>
</protein>
<dbReference type="PANTHER" id="PTHR33136">
    <property type="entry name" value="RAPID ALKALINIZATION FACTOR-LIKE"/>
    <property type="match status" value="1"/>
</dbReference>
<dbReference type="EMBL" id="GCKF01033916">
    <property type="protein sequence ID" value="JAG97315.1"/>
    <property type="molecule type" value="Transcribed_RNA"/>
</dbReference>
<evidence type="ECO:0000256" key="5">
    <source>
        <dbReference type="SAM" id="SignalP"/>
    </source>
</evidence>
<dbReference type="AlphaFoldDB" id="A0A0D6R5Z3"/>
<organism evidence="6">
    <name type="scientific">Araucaria cunninghamii</name>
    <name type="common">Hoop pine</name>
    <name type="synonym">Moreton Bay pine</name>
    <dbReference type="NCBI Taxonomy" id="56994"/>
    <lineage>
        <taxon>Eukaryota</taxon>
        <taxon>Viridiplantae</taxon>
        <taxon>Streptophyta</taxon>
        <taxon>Embryophyta</taxon>
        <taxon>Tracheophyta</taxon>
        <taxon>Spermatophyta</taxon>
        <taxon>Pinopsida</taxon>
        <taxon>Pinidae</taxon>
        <taxon>Conifers II</taxon>
        <taxon>Araucariales</taxon>
        <taxon>Araucariaceae</taxon>
        <taxon>Araucaria</taxon>
    </lineage>
</organism>
<evidence type="ECO:0000256" key="1">
    <source>
        <dbReference type="ARBA" id="ARBA00009178"/>
    </source>
</evidence>
<evidence type="ECO:0000313" key="6">
    <source>
        <dbReference type="EMBL" id="JAG97315.1"/>
    </source>
</evidence>